<evidence type="ECO:0000313" key="1">
    <source>
        <dbReference type="EMBL" id="KAF7823210.1"/>
    </source>
</evidence>
<accession>A0A834TLQ3</accession>
<organism evidence="1 2">
    <name type="scientific">Senna tora</name>
    <dbReference type="NCBI Taxonomy" id="362788"/>
    <lineage>
        <taxon>Eukaryota</taxon>
        <taxon>Viridiplantae</taxon>
        <taxon>Streptophyta</taxon>
        <taxon>Embryophyta</taxon>
        <taxon>Tracheophyta</taxon>
        <taxon>Spermatophyta</taxon>
        <taxon>Magnoliopsida</taxon>
        <taxon>eudicotyledons</taxon>
        <taxon>Gunneridae</taxon>
        <taxon>Pentapetalae</taxon>
        <taxon>rosids</taxon>
        <taxon>fabids</taxon>
        <taxon>Fabales</taxon>
        <taxon>Fabaceae</taxon>
        <taxon>Caesalpinioideae</taxon>
        <taxon>Cassia clade</taxon>
        <taxon>Senna</taxon>
    </lineage>
</organism>
<evidence type="ECO:0000313" key="2">
    <source>
        <dbReference type="Proteomes" id="UP000634136"/>
    </source>
</evidence>
<dbReference type="Proteomes" id="UP000634136">
    <property type="component" value="Unassembled WGS sequence"/>
</dbReference>
<keyword evidence="2" id="KW-1185">Reference proteome</keyword>
<comment type="caution">
    <text evidence="1">The sequence shown here is derived from an EMBL/GenBank/DDBJ whole genome shotgun (WGS) entry which is preliminary data.</text>
</comment>
<sequence>MRYKDLEDEFRARNGLIRVFEEAKRSRRERKLEG</sequence>
<dbReference type="AlphaFoldDB" id="A0A834TLQ3"/>
<reference evidence="1" key="1">
    <citation type="submission" date="2020-09" db="EMBL/GenBank/DDBJ databases">
        <title>Genome-Enabled Discovery of Anthraquinone Biosynthesis in Senna tora.</title>
        <authorList>
            <person name="Kang S.-H."/>
            <person name="Pandey R.P."/>
            <person name="Lee C.-M."/>
            <person name="Sim J.-S."/>
            <person name="Jeong J.-T."/>
            <person name="Choi B.-S."/>
            <person name="Jung M."/>
            <person name="Ginzburg D."/>
            <person name="Zhao K."/>
            <person name="Won S.Y."/>
            <person name="Oh T.-J."/>
            <person name="Yu Y."/>
            <person name="Kim N.-H."/>
            <person name="Lee O.R."/>
            <person name="Lee T.-H."/>
            <person name="Bashyal P."/>
            <person name="Kim T.-S."/>
            <person name="Lee W.-H."/>
            <person name="Kawkins C."/>
            <person name="Kim C.-K."/>
            <person name="Kim J.S."/>
            <person name="Ahn B.O."/>
            <person name="Rhee S.Y."/>
            <person name="Sohng J.K."/>
        </authorList>
    </citation>
    <scope>NUCLEOTIDE SEQUENCE</scope>
    <source>
        <tissue evidence="1">Leaf</tissue>
    </source>
</reference>
<protein>
    <submittedName>
        <fullName evidence="1">Uncharacterized protein</fullName>
    </submittedName>
</protein>
<proteinExistence type="predicted"/>
<gene>
    <name evidence="1" type="ORF">G2W53_021354</name>
</gene>
<name>A0A834TLQ3_9FABA</name>
<dbReference type="EMBL" id="JAAIUW010000007">
    <property type="protein sequence ID" value="KAF7823210.1"/>
    <property type="molecule type" value="Genomic_DNA"/>
</dbReference>